<dbReference type="InterPro" id="IPR005493">
    <property type="entry name" value="RraA/RraA-like"/>
</dbReference>
<dbReference type="GO" id="GO:0046872">
    <property type="term" value="F:metal ion binding"/>
    <property type="evidence" value="ECO:0007669"/>
    <property type="project" value="UniProtKB-KW"/>
</dbReference>
<keyword evidence="7" id="KW-1185">Reference proteome</keyword>
<evidence type="ECO:0000256" key="2">
    <source>
        <dbReference type="ARBA" id="ARBA00016549"/>
    </source>
</evidence>
<gene>
    <name evidence="6" type="ORF">FC093_20965</name>
</gene>
<name>A0A4U3KTR8_9BACT</name>
<keyword evidence="5" id="KW-0460">Magnesium</keyword>
<evidence type="ECO:0000256" key="3">
    <source>
        <dbReference type="ARBA" id="ARBA00029596"/>
    </source>
</evidence>
<evidence type="ECO:0000313" key="6">
    <source>
        <dbReference type="EMBL" id="TKK65139.1"/>
    </source>
</evidence>
<dbReference type="PANTHER" id="PTHR33254">
    <property type="entry name" value="4-HYDROXY-4-METHYL-2-OXOGLUTARATE ALDOLASE 3-RELATED"/>
    <property type="match status" value="1"/>
</dbReference>
<dbReference type="Proteomes" id="UP000305848">
    <property type="component" value="Unassembled WGS sequence"/>
</dbReference>
<protein>
    <recommendedName>
        <fullName evidence="2">Putative 4-hydroxy-4-methyl-2-oxoglutarate aldolase</fullName>
    </recommendedName>
    <alternativeName>
        <fullName evidence="3">Regulator of ribonuclease activity homolog</fullName>
    </alternativeName>
    <alternativeName>
        <fullName evidence="4">RraA-like protein</fullName>
    </alternativeName>
</protein>
<organism evidence="6 7">
    <name type="scientific">Ilyomonas limi</name>
    <dbReference type="NCBI Taxonomy" id="2575867"/>
    <lineage>
        <taxon>Bacteria</taxon>
        <taxon>Pseudomonadati</taxon>
        <taxon>Bacteroidota</taxon>
        <taxon>Chitinophagia</taxon>
        <taxon>Chitinophagales</taxon>
        <taxon>Chitinophagaceae</taxon>
        <taxon>Ilyomonas</taxon>
    </lineage>
</organism>
<dbReference type="Gene3D" id="3.50.30.40">
    <property type="entry name" value="Ribonuclease E inhibitor RraA/RraA-like"/>
    <property type="match status" value="1"/>
</dbReference>
<dbReference type="AlphaFoldDB" id="A0A4U3KTR8"/>
<feature type="binding site" evidence="5">
    <location>
        <begin position="105"/>
        <end position="108"/>
    </location>
    <ligand>
        <name>substrate</name>
    </ligand>
</feature>
<dbReference type="CDD" id="cd16841">
    <property type="entry name" value="RraA_family"/>
    <property type="match status" value="1"/>
</dbReference>
<dbReference type="SUPFAM" id="SSF89562">
    <property type="entry name" value="RraA-like"/>
    <property type="match status" value="1"/>
</dbReference>
<dbReference type="EMBL" id="SZQL01000024">
    <property type="protein sequence ID" value="TKK65139.1"/>
    <property type="molecule type" value="Genomic_DNA"/>
</dbReference>
<dbReference type="PANTHER" id="PTHR33254:SF4">
    <property type="entry name" value="4-HYDROXY-4-METHYL-2-OXOGLUTARATE ALDOLASE 3-RELATED"/>
    <property type="match status" value="1"/>
</dbReference>
<comment type="cofactor">
    <cofactor evidence="1">
        <name>a divalent metal cation</name>
        <dbReference type="ChEBI" id="CHEBI:60240"/>
    </cofactor>
</comment>
<comment type="caution">
    <text evidence="6">The sequence shown here is derived from an EMBL/GenBank/DDBJ whole genome shotgun (WGS) entry which is preliminary data.</text>
</comment>
<keyword evidence="5" id="KW-0479">Metal-binding</keyword>
<dbReference type="Pfam" id="PF03737">
    <property type="entry name" value="RraA-like"/>
    <property type="match status" value="1"/>
</dbReference>
<dbReference type="RefSeq" id="WP_137263776.1">
    <property type="nucleotide sequence ID" value="NZ_SZQL01000024.1"/>
</dbReference>
<dbReference type="InterPro" id="IPR036704">
    <property type="entry name" value="RraA/RraA-like_sf"/>
</dbReference>
<evidence type="ECO:0000256" key="5">
    <source>
        <dbReference type="PIRSR" id="PIRSR605493-1"/>
    </source>
</evidence>
<feature type="binding site" evidence="5">
    <location>
        <position position="128"/>
    </location>
    <ligand>
        <name>Mg(2+)</name>
        <dbReference type="ChEBI" id="CHEBI:18420"/>
    </ligand>
</feature>
<evidence type="ECO:0000256" key="1">
    <source>
        <dbReference type="ARBA" id="ARBA00001968"/>
    </source>
</evidence>
<sequence length="227" mass="25442">MVHESDLDLEFLKGIIPHLYTAAICDILDEFGYRNQAMHQRLRPLLPDIRNCGFVGRARTLQWKEVDYVDEENPYKLEIEAMDSLNKDDVVVHSTDMSSTNAPWGELMSTLAKRKGVAGCVCDSQVRDCIKIIDMNFPVFYAGIRPLDSKGRGLVVAYDVPIMCGQVLVNPGDLVFADFDGIVVIPKSIEKEVIKMANEKVDAENLSRAALLSGKSLREVFDTYKVL</sequence>
<evidence type="ECO:0000256" key="4">
    <source>
        <dbReference type="ARBA" id="ARBA00030169"/>
    </source>
</evidence>
<feature type="binding site" evidence="5">
    <location>
        <position position="127"/>
    </location>
    <ligand>
        <name>substrate</name>
    </ligand>
</feature>
<proteinExistence type="predicted"/>
<comment type="cofactor">
    <cofactor evidence="5">
        <name>Mg(2+)</name>
        <dbReference type="ChEBI" id="CHEBI:18420"/>
    </cofactor>
</comment>
<accession>A0A4U3KTR8</accession>
<reference evidence="6 7" key="1">
    <citation type="submission" date="2019-05" db="EMBL/GenBank/DDBJ databases">
        <title>Panacibacter sp. strain 17mud1-8 Genome sequencing and assembly.</title>
        <authorList>
            <person name="Chhetri G."/>
        </authorList>
    </citation>
    <scope>NUCLEOTIDE SEQUENCE [LARGE SCALE GENOMIC DNA]</scope>
    <source>
        <strain evidence="6 7">17mud1-8</strain>
    </source>
</reference>
<evidence type="ECO:0000313" key="7">
    <source>
        <dbReference type="Proteomes" id="UP000305848"/>
    </source>
</evidence>
<dbReference type="OrthoDB" id="9784786at2"/>